<dbReference type="EMBL" id="HBFQ01029433">
    <property type="protein sequence ID" value="CAD8846391.1"/>
    <property type="molecule type" value="Transcribed_RNA"/>
</dbReference>
<gene>
    <name evidence="2" type="ORF">NSCI0253_LOCUS20741</name>
</gene>
<evidence type="ECO:0000256" key="1">
    <source>
        <dbReference type="SAM" id="MobiDB-lite"/>
    </source>
</evidence>
<reference evidence="2" key="1">
    <citation type="submission" date="2021-01" db="EMBL/GenBank/DDBJ databases">
        <authorList>
            <person name="Corre E."/>
            <person name="Pelletier E."/>
            <person name="Niang G."/>
            <person name="Scheremetjew M."/>
            <person name="Finn R."/>
            <person name="Kale V."/>
            <person name="Holt S."/>
            <person name="Cochrane G."/>
            <person name="Meng A."/>
            <person name="Brown T."/>
            <person name="Cohen L."/>
        </authorList>
    </citation>
    <scope>NUCLEOTIDE SEQUENCE</scope>
</reference>
<sequence length="242" mass="26919">MGSQESTPSEDLRSRVQQLEFMLSKERGKNELVEGQLQRMMDVVSGMMDDPDTPREGHEELLAEYDSLVRHYRSASRTFEEVDFFDGKFHEPRLSRPSAGPDTSTAAPGSSQSVASLLSASPSPAILGRSFSQPAVSFAPTPRRRNSRLYTHEVCPDPESEPDEVISLSERSRRRHLSRVVLVDCSGSEGNTSDVSPSARMLPTPLLSDMPISNTVWTAASLRRVERPEEHLSSERRVHSPV</sequence>
<protein>
    <submittedName>
        <fullName evidence="2">Uncharacterized protein</fullName>
    </submittedName>
</protein>
<feature type="region of interest" description="Disordered" evidence="1">
    <location>
        <begin position="92"/>
        <end position="116"/>
    </location>
</feature>
<accession>A0A7S1F6G3</accession>
<dbReference type="AlphaFoldDB" id="A0A7S1F6G3"/>
<organism evidence="2">
    <name type="scientific">Noctiluca scintillans</name>
    <name type="common">Sea sparkle</name>
    <name type="synonym">Red tide dinoflagellate</name>
    <dbReference type="NCBI Taxonomy" id="2966"/>
    <lineage>
        <taxon>Eukaryota</taxon>
        <taxon>Sar</taxon>
        <taxon>Alveolata</taxon>
        <taxon>Dinophyceae</taxon>
        <taxon>Noctilucales</taxon>
        <taxon>Noctilucaceae</taxon>
        <taxon>Noctiluca</taxon>
    </lineage>
</organism>
<name>A0A7S1F6G3_NOCSC</name>
<evidence type="ECO:0000313" key="2">
    <source>
        <dbReference type="EMBL" id="CAD8846391.1"/>
    </source>
</evidence>
<proteinExistence type="predicted"/>